<dbReference type="RefSeq" id="WP_169148481.1">
    <property type="nucleotide sequence ID" value="NZ_JABBGA010000042.1"/>
</dbReference>
<dbReference type="AlphaFoldDB" id="A0A848GCY5"/>
<keyword evidence="4" id="KW-1185">Reference proteome</keyword>
<dbReference type="Pfam" id="PF10442">
    <property type="entry name" value="FIST_C"/>
    <property type="match status" value="1"/>
</dbReference>
<evidence type="ECO:0000313" key="3">
    <source>
        <dbReference type="EMBL" id="NML28982.1"/>
    </source>
</evidence>
<evidence type="ECO:0000259" key="2">
    <source>
        <dbReference type="SMART" id="SM01204"/>
    </source>
</evidence>
<gene>
    <name evidence="3" type="ORF">HHL15_24840</name>
</gene>
<accession>A0A848GCY5</accession>
<dbReference type="Proteomes" id="UP000580043">
    <property type="component" value="Unassembled WGS sequence"/>
</dbReference>
<dbReference type="SMART" id="SM00897">
    <property type="entry name" value="FIST"/>
    <property type="match status" value="1"/>
</dbReference>
<feature type="domain" description="FIST" evidence="1">
    <location>
        <begin position="25"/>
        <end position="220"/>
    </location>
</feature>
<dbReference type="Pfam" id="PF08495">
    <property type="entry name" value="FIST"/>
    <property type="match status" value="1"/>
</dbReference>
<proteinExistence type="predicted"/>
<reference evidence="3 4" key="1">
    <citation type="submission" date="2020-04" db="EMBL/GenBank/DDBJ databases">
        <title>Zoogloea sp. G-4-1-14 isolated from soil.</title>
        <authorList>
            <person name="Dahal R.H."/>
        </authorList>
    </citation>
    <scope>NUCLEOTIDE SEQUENCE [LARGE SCALE GENOMIC DNA]</scope>
    <source>
        <strain evidence="3 4">G-4-1-14</strain>
    </source>
</reference>
<feature type="domain" description="FIST C-domain" evidence="2">
    <location>
        <begin position="221"/>
        <end position="360"/>
    </location>
</feature>
<protein>
    <recommendedName>
        <fullName evidence="5">Histidine kinase</fullName>
    </recommendedName>
</protein>
<name>A0A848GCY5_9RHOO</name>
<evidence type="ECO:0008006" key="5">
    <source>
        <dbReference type="Google" id="ProtNLM"/>
    </source>
</evidence>
<dbReference type="SMART" id="SM01204">
    <property type="entry name" value="FIST_C"/>
    <property type="match status" value="1"/>
</dbReference>
<organism evidence="3 4">
    <name type="scientific">Zoogloea dura</name>
    <dbReference type="NCBI Taxonomy" id="2728840"/>
    <lineage>
        <taxon>Bacteria</taxon>
        <taxon>Pseudomonadati</taxon>
        <taxon>Pseudomonadota</taxon>
        <taxon>Betaproteobacteria</taxon>
        <taxon>Rhodocyclales</taxon>
        <taxon>Zoogloeaceae</taxon>
        <taxon>Zoogloea</taxon>
    </lineage>
</organism>
<dbReference type="PANTHER" id="PTHR40252:SF2">
    <property type="entry name" value="BLR0328 PROTEIN"/>
    <property type="match status" value="1"/>
</dbReference>
<dbReference type="InterPro" id="IPR019494">
    <property type="entry name" value="FIST_C"/>
</dbReference>
<evidence type="ECO:0000259" key="1">
    <source>
        <dbReference type="SMART" id="SM00897"/>
    </source>
</evidence>
<evidence type="ECO:0000313" key="4">
    <source>
        <dbReference type="Proteomes" id="UP000580043"/>
    </source>
</evidence>
<dbReference type="PANTHER" id="PTHR40252">
    <property type="entry name" value="BLR0328 PROTEIN"/>
    <property type="match status" value="1"/>
</dbReference>
<dbReference type="EMBL" id="JABBGA010000042">
    <property type="protein sequence ID" value="NML28982.1"/>
    <property type="molecule type" value="Genomic_DNA"/>
</dbReference>
<comment type="caution">
    <text evidence="3">The sequence shown here is derived from an EMBL/GenBank/DDBJ whole genome shotgun (WGS) entry which is preliminary data.</text>
</comment>
<sequence length="383" mass="40300">MQVRQITRHDLSYNKARIDAFSAIEPQLILAFWAREPLDDTDFLDALAGSFPSAQLIGCSTSGDIHSQGVQDGGWVLTGIRFERPDTRFQVVEATLAGLEDSRAAGLRLSALLPPEDLRCVLVFAPGVGVNGSALVDGLAAGLAPEVWISGGLAGDNGRFTRTMVLGPGGPATNSLVAVGLYGQHLHVASASHGGWKPFGPRRKATRCEGSLLHELDGQPALALYKKYLGPYASGLPANGLLFPLEIMDDDAKSTGLLRTILGVDEARQSIQLAGSVDEGSSLRLMHASPDALVEGAEAAATASLALESRPPSLALCVSCVGRKLVMGERIEEEVLAVADELGSEVVLAGFYSNGEIGSAGKQGQYRLHNQTMSISVLGEDMT</sequence>
<dbReference type="InterPro" id="IPR013702">
    <property type="entry name" value="FIST_domain_N"/>
</dbReference>